<dbReference type="EMBL" id="JAUCMV010000003">
    <property type="protein sequence ID" value="KAK0409612.1"/>
    <property type="molecule type" value="Genomic_DNA"/>
</dbReference>
<comment type="caution">
    <text evidence="1">The sequence shown here is derived from an EMBL/GenBank/DDBJ whole genome shotgun (WGS) entry which is preliminary data.</text>
</comment>
<dbReference type="Proteomes" id="UP001175271">
    <property type="component" value="Unassembled WGS sequence"/>
</dbReference>
<organism evidence="1 2">
    <name type="scientific">Steinernema hermaphroditum</name>
    <dbReference type="NCBI Taxonomy" id="289476"/>
    <lineage>
        <taxon>Eukaryota</taxon>
        <taxon>Metazoa</taxon>
        <taxon>Ecdysozoa</taxon>
        <taxon>Nematoda</taxon>
        <taxon>Chromadorea</taxon>
        <taxon>Rhabditida</taxon>
        <taxon>Tylenchina</taxon>
        <taxon>Panagrolaimomorpha</taxon>
        <taxon>Strongyloidoidea</taxon>
        <taxon>Steinernematidae</taxon>
        <taxon>Steinernema</taxon>
    </lineage>
</organism>
<gene>
    <name evidence="1" type="ORF">QR680_004653</name>
</gene>
<accession>A0AA39HPD6</accession>
<evidence type="ECO:0000313" key="1">
    <source>
        <dbReference type="EMBL" id="KAK0409612.1"/>
    </source>
</evidence>
<evidence type="ECO:0000313" key="2">
    <source>
        <dbReference type="Proteomes" id="UP001175271"/>
    </source>
</evidence>
<sequence length="67" mass="7098">MLPFGTFIYPSVPSSLLIRGTGRVTNCGGGGTSPAKSEFVVRTWTPASAPLDGAEIGSLRVQKNWIF</sequence>
<keyword evidence="2" id="KW-1185">Reference proteome</keyword>
<dbReference type="AlphaFoldDB" id="A0AA39HPD6"/>
<name>A0AA39HPD6_9BILA</name>
<proteinExistence type="predicted"/>
<protein>
    <submittedName>
        <fullName evidence="1">Uncharacterized protein</fullName>
    </submittedName>
</protein>
<reference evidence="1" key="1">
    <citation type="submission" date="2023-06" db="EMBL/GenBank/DDBJ databases">
        <title>Genomic analysis of the entomopathogenic nematode Steinernema hermaphroditum.</title>
        <authorList>
            <person name="Schwarz E.M."/>
            <person name="Heppert J.K."/>
            <person name="Baniya A."/>
            <person name="Schwartz H.T."/>
            <person name="Tan C.-H."/>
            <person name="Antoshechkin I."/>
            <person name="Sternberg P.W."/>
            <person name="Goodrich-Blair H."/>
            <person name="Dillman A.R."/>
        </authorList>
    </citation>
    <scope>NUCLEOTIDE SEQUENCE</scope>
    <source>
        <strain evidence="1">PS9179</strain>
        <tissue evidence="1">Whole animal</tissue>
    </source>
</reference>